<dbReference type="Proteomes" id="UP001301958">
    <property type="component" value="Unassembled WGS sequence"/>
</dbReference>
<evidence type="ECO:0000313" key="3">
    <source>
        <dbReference type="Proteomes" id="UP001301958"/>
    </source>
</evidence>
<evidence type="ECO:0000313" key="2">
    <source>
        <dbReference type="EMBL" id="KAK4223804.1"/>
    </source>
</evidence>
<comment type="caution">
    <text evidence="2">The sequence shown here is derived from an EMBL/GenBank/DDBJ whole genome shotgun (WGS) entry which is preliminary data.</text>
</comment>
<keyword evidence="1" id="KW-1133">Transmembrane helix</keyword>
<reference evidence="2" key="2">
    <citation type="submission" date="2023-05" db="EMBL/GenBank/DDBJ databases">
        <authorList>
            <consortium name="Lawrence Berkeley National Laboratory"/>
            <person name="Steindorff A."/>
            <person name="Hensen N."/>
            <person name="Bonometti L."/>
            <person name="Westerberg I."/>
            <person name="Brannstrom I.O."/>
            <person name="Guillou S."/>
            <person name="Cros-Aarteil S."/>
            <person name="Calhoun S."/>
            <person name="Haridas S."/>
            <person name="Kuo A."/>
            <person name="Mondo S."/>
            <person name="Pangilinan J."/>
            <person name="Riley R."/>
            <person name="Labutti K."/>
            <person name="Andreopoulos B."/>
            <person name="Lipzen A."/>
            <person name="Chen C."/>
            <person name="Yanf M."/>
            <person name="Daum C."/>
            <person name="Ng V."/>
            <person name="Clum A."/>
            <person name="Ohm R."/>
            <person name="Martin F."/>
            <person name="Silar P."/>
            <person name="Natvig D."/>
            <person name="Lalanne C."/>
            <person name="Gautier V."/>
            <person name="Ament-Velasquez S.L."/>
            <person name="Kruys A."/>
            <person name="Hutchinson M.I."/>
            <person name="Powell A.J."/>
            <person name="Barry K."/>
            <person name="Miller A.N."/>
            <person name="Grigoriev I.V."/>
            <person name="Debuchy R."/>
            <person name="Gladieux P."/>
            <person name="Thoren M.H."/>
            <person name="Johannesson H."/>
        </authorList>
    </citation>
    <scope>NUCLEOTIDE SEQUENCE</scope>
    <source>
        <strain evidence="2">CBS 990.96</strain>
    </source>
</reference>
<feature type="transmembrane region" description="Helical" evidence="1">
    <location>
        <begin position="346"/>
        <end position="365"/>
    </location>
</feature>
<keyword evidence="1" id="KW-0472">Membrane</keyword>
<accession>A0AAN7GYI1</accession>
<gene>
    <name evidence="2" type="ORF">QBC38DRAFT_458939</name>
</gene>
<name>A0AAN7GYI1_9PEZI</name>
<dbReference type="EMBL" id="MU865413">
    <property type="protein sequence ID" value="KAK4223804.1"/>
    <property type="molecule type" value="Genomic_DNA"/>
</dbReference>
<reference evidence="2" key="1">
    <citation type="journal article" date="2023" name="Mol. Phylogenet. Evol.">
        <title>Genome-scale phylogeny and comparative genomics of the fungal order Sordariales.</title>
        <authorList>
            <person name="Hensen N."/>
            <person name="Bonometti L."/>
            <person name="Westerberg I."/>
            <person name="Brannstrom I.O."/>
            <person name="Guillou S."/>
            <person name="Cros-Aarteil S."/>
            <person name="Calhoun S."/>
            <person name="Haridas S."/>
            <person name="Kuo A."/>
            <person name="Mondo S."/>
            <person name="Pangilinan J."/>
            <person name="Riley R."/>
            <person name="LaButti K."/>
            <person name="Andreopoulos B."/>
            <person name="Lipzen A."/>
            <person name="Chen C."/>
            <person name="Yan M."/>
            <person name="Daum C."/>
            <person name="Ng V."/>
            <person name="Clum A."/>
            <person name="Steindorff A."/>
            <person name="Ohm R.A."/>
            <person name="Martin F."/>
            <person name="Silar P."/>
            <person name="Natvig D.O."/>
            <person name="Lalanne C."/>
            <person name="Gautier V."/>
            <person name="Ament-Velasquez S.L."/>
            <person name="Kruys A."/>
            <person name="Hutchinson M.I."/>
            <person name="Powell A.J."/>
            <person name="Barry K."/>
            <person name="Miller A.N."/>
            <person name="Grigoriev I.V."/>
            <person name="Debuchy R."/>
            <person name="Gladieux P."/>
            <person name="Hiltunen Thoren M."/>
            <person name="Johannesson H."/>
        </authorList>
    </citation>
    <scope>NUCLEOTIDE SEQUENCE</scope>
    <source>
        <strain evidence="2">CBS 990.96</strain>
    </source>
</reference>
<evidence type="ECO:0008006" key="4">
    <source>
        <dbReference type="Google" id="ProtNLM"/>
    </source>
</evidence>
<keyword evidence="3" id="KW-1185">Reference proteome</keyword>
<proteinExistence type="predicted"/>
<evidence type="ECO:0000256" key="1">
    <source>
        <dbReference type="SAM" id="Phobius"/>
    </source>
</evidence>
<feature type="transmembrane region" description="Helical" evidence="1">
    <location>
        <begin position="294"/>
        <end position="313"/>
    </location>
</feature>
<feature type="transmembrane region" description="Helical" evidence="1">
    <location>
        <begin position="319"/>
        <end position="339"/>
    </location>
</feature>
<organism evidence="2 3">
    <name type="scientific">Podospora fimiseda</name>
    <dbReference type="NCBI Taxonomy" id="252190"/>
    <lineage>
        <taxon>Eukaryota</taxon>
        <taxon>Fungi</taxon>
        <taxon>Dikarya</taxon>
        <taxon>Ascomycota</taxon>
        <taxon>Pezizomycotina</taxon>
        <taxon>Sordariomycetes</taxon>
        <taxon>Sordariomycetidae</taxon>
        <taxon>Sordariales</taxon>
        <taxon>Podosporaceae</taxon>
        <taxon>Podospora</taxon>
    </lineage>
</organism>
<keyword evidence="1" id="KW-0812">Transmembrane</keyword>
<dbReference type="AlphaFoldDB" id="A0AAN7GYI1"/>
<sequence length="366" mass="41928">MSMRVQAITYESFWTVFLQRESSPVSIYNLARGLKLFKLTGSRVFKIFTIGVLVFILEQHGMNFIKYSESRIVAYYVPDAGRISTYDDDLYVLYPPHNTYYKICRTSYTVKIRLQDINLSAPALNVSGFYFAQKRPGSTYDPIGWDWLSLVTNSYVFRNHSSTTFIVRSDLQKPKVLYKLDYIVENGRCQLISDSYHWGFSYPQALKAEINLALPDCEQLPHGWLALVYMVGSLRVECDDSDISIADTTDQSLKREVMNRINGGNIVFDAKFGEDCKVLSLRTWIWEWVKKSKLWTVIFGVNLALCVASLVFHMVVHPVWASLATSWVASLVVFMALFFDKTELQWLLPVSLGPFVLFVAGVLRAI</sequence>
<protein>
    <recommendedName>
        <fullName evidence="4">Transmembrane protein</fullName>
    </recommendedName>
</protein>